<feature type="domain" description="C2H2-type" evidence="12">
    <location>
        <begin position="103"/>
        <end position="133"/>
    </location>
</feature>
<name>A0A1V9XL65_9ACAR</name>
<dbReference type="AlphaFoldDB" id="A0A1V9XL65"/>
<dbReference type="InParanoid" id="A0A1V9XL65"/>
<evidence type="ECO:0000256" key="11">
    <source>
        <dbReference type="SAM" id="MobiDB-lite"/>
    </source>
</evidence>
<dbReference type="OrthoDB" id="6431597at2759"/>
<dbReference type="GO" id="GO:0005634">
    <property type="term" value="C:nucleus"/>
    <property type="evidence" value="ECO:0007669"/>
    <property type="project" value="UniProtKB-SubCell"/>
</dbReference>
<dbReference type="FunFam" id="3.30.160.60:FF:001102">
    <property type="entry name" value="Transcription factor IIIA"/>
    <property type="match status" value="1"/>
</dbReference>
<feature type="domain" description="C2H2-type" evidence="12">
    <location>
        <begin position="213"/>
        <end position="242"/>
    </location>
</feature>
<keyword evidence="4 10" id="KW-0863">Zinc-finger</keyword>
<keyword evidence="6" id="KW-0694">RNA-binding</keyword>
<gene>
    <name evidence="13" type="ORF">BIW11_09240</name>
</gene>
<evidence type="ECO:0000256" key="9">
    <source>
        <dbReference type="ARBA" id="ARBA00023242"/>
    </source>
</evidence>
<dbReference type="SUPFAM" id="SSF57667">
    <property type="entry name" value="beta-beta-alpha zinc fingers"/>
    <property type="match status" value="3"/>
</dbReference>
<dbReference type="GO" id="GO:0008270">
    <property type="term" value="F:zinc ion binding"/>
    <property type="evidence" value="ECO:0007669"/>
    <property type="project" value="UniProtKB-KW"/>
</dbReference>
<evidence type="ECO:0000256" key="8">
    <source>
        <dbReference type="ARBA" id="ARBA00023163"/>
    </source>
</evidence>
<evidence type="ECO:0000256" key="6">
    <source>
        <dbReference type="ARBA" id="ARBA00022884"/>
    </source>
</evidence>
<feature type="domain" description="C2H2-type" evidence="12">
    <location>
        <begin position="267"/>
        <end position="294"/>
    </location>
</feature>
<keyword evidence="7" id="KW-0805">Transcription regulation</keyword>
<feature type="domain" description="C2H2-type" evidence="12">
    <location>
        <begin position="296"/>
        <end position="326"/>
    </location>
</feature>
<dbReference type="EMBL" id="MNPL01008528">
    <property type="protein sequence ID" value="OQR74191.1"/>
    <property type="molecule type" value="Genomic_DNA"/>
</dbReference>
<dbReference type="Pfam" id="PF22110">
    <property type="entry name" value="TFIIIA_zf-C2H2"/>
    <property type="match status" value="1"/>
</dbReference>
<keyword evidence="8" id="KW-0804">Transcription</keyword>
<dbReference type="PANTHER" id="PTHR46179:SF13">
    <property type="entry name" value="C2H2-TYPE DOMAIN-CONTAINING PROTEIN"/>
    <property type="match status" value="1"/>
</dbReference>
<evidence type="ECO:0000256" key="1">
    <source>
        <dbReference type="ARBA" id="ARBA00004123"/>
    </source>
</evidence>
<evidence type="ECO:0000256" key="10">
    <source>
        <dbReference type="PROSITE-ProRule" id="PRU00042"/>
    </source>
</evidence>
<sequence>MAMDVDIVTRVSLEAVLGSSRELSAGPAVVVHGNSDSKSFDHVDKYELDENRSLRPSLRQGEKPGIPCIANKFVCDVPGCGKAFPKAMSLEMHIRTHTNERPYLCDVDACGRAYTRSWHLRRHVEKAHKRRDDDTQGPPQPLQRHRCTRDSCEKEYSSRDALKKHVARVHEGREFVGRERPGERLSCSYCGASFAKHSRLKAHLFHHTGEMPFRCRHEGCGKMFLLQSKLRTHEKTHAGYECEKCPGQRYTTWSALRKHFKETHNVKRCPTCDKTFARPVQLEIHMETHAEERIAFVCPQEGCNKSYFELKNLRAHERAAHAGVRFACTFCKKEFRSKQALRRHDRKCLVTERPPVKTGANRKPRKDKGIPRKRAAQWLSGWKGTEVDSELSSNEESKNFQRSNDPDETETSVVRSVVSALVDMVSLEGVGSSESVVESDFEIEQDRSSSSLQDDVEVVYVRTPDEPIDSGLPLPTAVDRCVQNITEESQNATYSDATKIPIQRTPAPGFTVDTTIPDDLEEKEGEAEAYKLSEEIGATLSDVFNDEIEDSVEEVIEISDSDGNT</sequence>
<dbReference type="InterPro" id="IPR036236">
    <property type="entry name" value="Znf_C2H2_sf"/>
</dbReference>
<dbReference type="SMART" id="SM00355">
    <property type="entry name" value="ZnF_C2H2"/>
    <property type="match status" value="9"/>
</dbReference>
<reference evidence="13 14" key="1">
    <citation type="journal article" date="2017" name="Gigascience">
        <title>Draft genome of the honey bee ectoparasitic mite, Tropilaelaps mercedesae, is shaped by the parasitic life history.</title>
        <authorList>
            <person name="Dong X."/>
            <person name="Armstrong S.D."/>
            <person name="Xia D."/>
            <person name="Makepeace B.L."/>
            <person name="Darby A.C."/>
            <person name="Kadowaki T."/>
        </authorList>
    </citation>
    <scope>NUCLEOTIDE SEQUENCE [LARGE SCALE GENOMIC DNA]</scope>
    <source>
        <strain evidence="13">Wuxi-XJTLU</strain>
    </source>
</reference>
<keyword evidence="5" id="KW-0862">Zinc</keyword>
<feature type="domain" description="C2H2-type" evidence="12">
    <location>
        <begin position="185"/>
        <end position="212"/>
    </location>
</feature>
<evidence type="ECO:0000313" key="14">
    <source>
        <dbReference type="Proteomes" id="UP000192247"/>
    </source>
</evidence>
<organism evidence="13 14">
    <name type="scientific">Tropilaelaps mercedesae</name>
    <dbReference type="NCBI Taxonomy" id="418985"/>
    <lineage>
        <taxon>Eukaryota</taxon>
        <taxon>Metazoa</taxon>
        <taxon>Ecdysozoa</taxon>
        <taxon>Arthropoda</taxon>
        <taxon>Chelicerata</taxon>
        <taxon>Arachnida</taxon>
        <taxon>Acari</taxon>
        <taxon>Parasitiformes</taxon>
        <taxon>Mesostigmata</taxon>
        <taxon>Gamasina</taxon>
        <taxon>Dermanyssoidea</taxon>
        <taxon>Laelapidae</taxon>
        <taxon>Tropilaelaps</taxon>
    </lineage>
</organism>
<feature type="region of interest" description="Disordered" evidence="11">
    <location>
        <begin position="124"/>
        <end position="146"/>
    </location>
</feature>
<dbReference type="PROSITE" id="PS00028">
    <property type="entry name" value="ZINC_FINGER_C2H2_1"/>
    <property type="match status" value="7"/>
</dbReference>
<dbReference type="InterPro" id="IPR013087">
    <property type="entry name" value="Znf_C2H2_type"/>
</dbReference>
<evidence type="ECO:0000256" key="3">
    <source>
        <dbReference type="ARBA" id="ARBA00022737"/>
    </source>
</evidence>
<keyword evidence="9" id="KW-0539">Nucleus</keyword>
<evidence type="ECO:0000256" key="2">
    <source>
        <dbReference type="ARBA" id="ARBA00022723"/>
    </source>
</evidence>
<feature type="compositionally biased region" description="Basic residues" evidence="11">
    <location>
        <begin position="360"/>
        <end position="375"/>
    </location>
</feature>
<keyword evidence="14" id="KW-1185">Reference proteome</keyword>
<dbReference type="InterPro" id="IPR054599">
    <property type="entry name" value="TFIIIA_Zfn-C2H2"/>
</dbReference>
<evidence type="ECO:0000259" key="12">
    <source>
        <dbReference type="PROSITE" id="PS50157"/>
    </source>
</evidence>
<dbReference type="Gene3D" id="3.30.160.60">
    <property type="entry name" value="Classic Zinc Finger"/>
    <property type="match status" value="7"/>
</dbReference>
<protein>
    <submittedName>
        <fullName evidence="13">Transcription factor IIIA-like</fullName>
    </submittedName>
</protein>
<evidence type="ECO:0000313" key="13">
    <source>
        <dbReference type="EMBL" id="OQR74191.1"/>
    </source>
</evidence>
<dbReference type="InterPro" id="IPR051061">
    <property type="entry name" value="Zinc_finger_trans_reg"/>
</dbReference>
<evidence type="ECO:0000256" key="7">
    <source>
        <dbReference type="ARBA" id="ARBA00023015"/>
    </source>
</evidence>
<dbReference type="STRING" id="418985.A0A1V9XL65"/>
<dbReference type="PROSITE" id="PS50157">
    <property type="entry name" value="ZINC_FINGER_C2H2_2"/>
    <property type="match status" value="8"/>
</dbReference>
<dbReference type="Pfam" id="PF13912">
    <property type="entry name" value="zf-C2H2_6"/>
    <property type="match status" value="1"/>
</dbReference>
<dbReference type="FunFam" id="3.30.160.60:FF:000125">
    <property type="entry name" value="Putative zinc finger protein 143"/>
    <property type="match status" value="1"/>
</dbReference>
<keyword evidence="3" id="KW-0677">Repeat</keyword>
<dbReference type="Pfam" id="PF00096">
    <property type="entry name" value="zf-C2H2"/>
    <property type="match status" value="2"/>
</dbReference>
<evidence type="ECO:0000256" key="5">
    <source>
        <dbReference type="ARBA" id="ARBA00022833"/>
    </source>
</evidence>
<dbReference type="GO" id="GO:0003723">
    <property type="term" value="F:RNA binding"/>
    <property type="evidence" value="ECO:0007669"/>
    <property type="project" value="UniProtKB-KW"/>
</dbReference>
<dbReference type="Proteomes" id="UP000192247">
    <property type="component" value="Unassembled WGS sequence"/>
</dbReference>
<evidence type="ECO:0000256" key="4">
    <source>
        <dbReference type="ARBA" id="ARBA00022771"/>
    </source>
</evidence>
<feature type="region of interest" description="Disordered" evidence="11">
    <location>
        <begin position="351"/>
        <end position="411"/>
    </location>
</feature>
<comment type="caution">
    <text evidence="13">The sequence shown here is derived from an EMBL/GenBank/DDBJ whole genome shotgun (WGS) entry which is preliminary data.</text>
</comment>
<keyword evidence="2" id="KW-0479">Metal-binding</keyword>
<dbReference type="GO" id="GO:0006357">
    <property type="term" value="P:regulation of transcription by RNA polymerase II"/>
    <property type="evidence" value="ECO:0007669"/>
    <property type="project" value="TreeGrafter"/>
</dbReference>
<accession>A0A1V9XL65</accession>
<feature type="domain" description="C2H2-type" evidence="12">
    <location>
        <begin position="145"/>
        <end position="175"/>
    </location>
</feature>
<feature type="domain" description="C2H2-type" evidence="12">
    <location>
        <begin position="326"/>
        <end position="354"/>
    </location>
</feature>
<feature type="domain" description="C2H2-type" evidence="12">
    <location>
        <begin position="73"/>
        <end position="102"/>
    </location>
</feature>
<proteinExistence type="predicted"/>
<comment type="subcellular location">
    <subcellularLocation>
        <location evidence="1">Nucleus</location>
    </subcellularLocation>
</comment>
<dbReference type="PANTHER" id="PTHR46179">
    <property type="entry name" value="ZINC FINGER PROTEIN"/>
    <property type="match status" value="1"/>
</dbReference>